<reference evidence="1" key="1">
    <citation type="journal article" date="2021" name="Proc. Natl. Acad. Sci. U.S.A.">
        <title>A Catalog of Tens of Thousands of Viruses from Human Metagenomes Reveals Hidden Associations with Chronic Diseases.</title>
        <authorList>
            <person name="Tisza M.J."/>
            <person name="Buck C.B."/>
        </authorList>
    </citation>
    <scope>NUCLEOTIDE SEQUENCE</scope>
    <source>
        <strain evidence="1">CtGgs6</strain>
    </source>
</reference>
<dbReference type="GO" id="GO:0004799">
    <property type="term" value="F:thymidylate synthase activity"/>
    <property type="evidence" value="ECO:0007669"/>
    <property type="project" value="TreeGrafter"/>
</dbReference>
<dbReference type="SUPFAM" id="SSF69796">
    <property type="entry name" value="Thymidylate synthase-complementing protein Thy1"/>
    <property type="match status" value="1"/>
</dbReference>
<dbReference type="InterPro" id="IPR003669">
    <property type="entry name" value="Thymidylate_synthase_ThyX"/>
</dbReference>
<dbReference type="PANTHER" id="PTHR34934">
    <property type="entry name" value="FLAVIN-DEPENDENT THYMIDYLATE SYNTHASE"/>
    <property type="match status" value="1"/>
</dbReference>
<dbReference type="PROSITE" id="PS51331">
    <property type="entry name" value="THYX"/>
    <property type="match status" value="1"/>
</dbReference>
<dbReference type="InterPro" id="IPR036098">
    <property type="entry name" value="Thymidylate_synthase_ThyX_sf"/>
</dbReference>
<dbReference type="GO" id="GO:0006231">
    <property type="term" value="P:dTMP biosynthetic process"/>
    <property type="evidence" value="ECO:0007669"/>
    <property type="project" value="InterPro"/>
</dbReference>
<dbReference type="PANTHER" id="PTHR34934:SF1">
    <property type="entry name" value="FLAVIN-DEPENDENT THYMIDYLATE SYNTHASE"/>
    <property type="match status" value="1"/>
</dbReference>
<accession>A0A8S5USE0</accession>
<dbReference type="GO" id="GO:0050660">
    <property type="term" value="F:flavin adenine dinucleotide binding"/>
    <property type="evidence" value="ECO:0007669"/>
    <property type="project" value="InterPro"/>
</dbReference>
<dbReference type="GO" id="GO:0070402">
    <property type="term" value="F:NADPH binding"/>
    <property type="evidence" value="ECO:0007669"/>
    <property type="project" value="TreeGrafter"/>
</dbReference>
<organism evidence="1">
    <name type="scientific">Myoviridae sp. ctGgs6</name>
    <dbReference type="NCBI Taxonomy" id="2825072"/>
    <lineage>
        <taxon>Viruses</taxon>
        <taxon>Duplodnaviria</taxon>
        <taxon>Heunggongvirae</taxon>
        <taxon>Uroviricota</taxon>
        <taxon>Caudoviricetes</taxon>
    </lineage>
</organism>
<name>A0A8S5USE0_9CAUD</name>
<dbReference type="GO" id="GO:0050797">
    <property type="term" value="F:thymidylate synthase (FAD) activity"/>
    <property type="evidence" value="ECO:0007669"/>
    <property type="project" value="InterPro"/>
</dbReference>
<dbReference type="CDD" id="cd20175">
    <property type="entry name" value="ThyX"/>
    <property type="match status" value="1"/>
</dbReference>
<dbReference type="NCBIfam" id="TIGR02170">
    <property type="entry name" value="thyX"/>
    <property type="match status" value="1"/>
</dbReference>
<dbReference type="EMBL" id="BK016132">
    <property type="protein sequence ID" value="DAF97322.1"/>
    <property type="molecule type" value="Genomic_DNA"/>
</dbReference>
<protein>
    <submittedName>
        <fullName evidence="1">Thymidylate synthase complementing protein</fullName>
    </submittedName>
</protein>
<proteinExistence type="predicted"/>
<sequence length="207" mass="23701">MKIIKPDVFVDFEGRTGDDILRKIEKCGRICYRSEPTGDPGDFVRRLIARGHESVLEHVSVTAYITCDRGVTHELVRHRVASYSQESTRYCNYCNGKFGCEIAVIEPLYLKPGSRAWEAWEDACEYAEYKYMAMRDRGCTPQEARAVLPNSTAAKIAMTANLREWRHILKLRTSKAAHPQMQEIANMILSQMKEHVPVVFDDVKEAE</sequence>
<dbReference type="Gene3D" id="3.30.1360.170">
    <property type="match status" value="1"/>
</dbReference>
<evidence type="ECO:0000313" key="1">
    <source>
        <dbReference type="EMBL" id="DAF97322.1"/>
    </source>
</evidence>
<dbReference type="Pfam" id="PF02511">
    <property type="entry name" value="Thy1"/>
    <property type="match status" value="1"/>
</dbReference>